<sequence>MGFSLNSVRIGARLGAGFGILLVLLCAVGGFATFEASRINASTVDIADNWLVGVRTLAQARMAGNAVRHSTLDSVLESQADKKVARRTAHDEALKQFDTAMNAYEKTVRGGEEGQLTQQIKSAWNDYLALDKQVLDQSEANNDAAARSLSVGASENAFQAVTEAFKADIAFQKKGSDAARDDAASTYRTSLEATVTLIAIAVVFGIFMAILITRSITNPLQTAVTIAQTVANGDLTSRIEISGRDETSLLLRALRTMNTNLANLIASVRNSSESIATGAAEIATGNTDLSSRTEEQAASLQETASSMEELTATVRQNTESAKQGNMLAANASEVAVRGGDIVGRVVETMHDISDSSARVAEIIGTIEGIAFQTNILALNAAVEAARAGEQGRGFAVVAGEVRTLAQRSAVAAKEIKELIHASVERVDAGTAQVDEAGRTITDVVSAVRRVTDLMGEISAASHEQHTGIEQVSQAVVQMDQVTQQNAALVEQASAAAQSLAEQAGGLRDAVSAFKVADSQIAGRNVAGTTTHRTSGSSAKATIGAAPRAAAKPVAKNAVGKSVAEQPMEALPVAQISRPGSTPGSTPANKLDNNQTDDWETF</sequence>
<dbReference type="InterPro" id="IPR024478">
    <property type="entry name" value="HlyB_4HB_MCP"/>
</dbReference>
<protein>
    <submittedName>
        <fullName evidence="8">Methyl-accepting chemotaxis protein</fullName>
    </submittedName>
</protein>
<feature type="region of interest" description="Disordered" evidence="4">
    <location>
        <begin position="569"/>
        <end position="601"/>
    </location>
</feature>
<comment type="caution">
    <text evidence="8">The sequence shown here is derived from an EMBL/GenBank/DDBJ whole genome shotgun (WGS) entry which is preliminary data.</text>
</comment>
<feature type="transmembrane region" description="Helical" evidence="5">
    <location>
        <begin position="12"/>
        <end position="34"/>
    </location>
</feature>
<evidence type="ECO:0000313" key="9">
    <source>
        <dbReference type="Proteomes" id="UP001596103"/>
    </source>
</evidence>
<dbReference type="PANTHER" id="PTHR43531:SF14">
    <property type="entry name" value="METHYL-ACCEPTING CHEMOTAXIS PROTEIN I-RELATED"/>
    <property type="match status" value="1"/>
</dbReference>
<dbReference type="InterPro" id="IPR004089">
    <property type="entry name" value="MCPsignal_dom"/>
</dbReference>
<dbReference type="SMART" id="SM00304">
    <property type="entry name" value="HAMP"/>
    <property type="match status" value="1"/>
</dbReference>
<keyword evidence="1" id="KW-0488">Methylation</keyword>
<dbReference type="Gene3D" id="1.10.287.950">
    <property type="entry name" value="Methyl-accepting chemotaxis protein"/>
    <property type="match status" value="1"/>
</dbReference>
<dbReference type="PANTHER" id="PTHR43531">
    <property type="entry name" value="PROTEIN ICFG"/>
    <property type="match status" value="1"/>
</dbReference>
<keyword evidence="3" id="KW-0807">Transducer</keyword>
<dbReference type="Pfam" id="PF00672">
    <property type="entry name" value="HAMP"/>
    <property type="match status" value="1"/>
</dbReference>
<feature type="region of interest" description="Disordered" evidence="4">
    <location>
        <begin position="526"/>
        <end position="551"/>
    </location>
</feature>
<dbReference type="PROSITE" id="PS50111">
    <property type="entry name" value="CHEMOTAXIS_TRANSDUC_2"/>
    <property type="match status" value="1"/>
</dbReference>
<feature type="compositionally biased region" description="Polar residues" evidence="4">
    <location>
        <begin position="526"/>
        <end position="537"/>
    </location>
</feature>
<evidence type="ECO:0000256" key="1">
    <source>
        <dbReference type="ARBA" id="ARBA00022481"/>
    </source>
</evidence>
<accession>A0ABW0JB22</accession>
<dbReference type="InterPro" id="IPR003660">
    <property type="entry name" value="HAMP_dom"/>
</dbReference>
<evidence type="ECO:0000256" key="5">
    <source>
        <dbReference type="SAM" id="Phobius"/>
    </source>
</evidence>
<dbReference type="SMART" id="SM00283">
    <property type="entry name" value="MA"/>
    <property type="match status" value="1"/>
</dbReference>
<name>A0ABW0JB22_9BURK</name>
<dbReference type="PROSITE" id="PS50885">
    <property type="entry name" value="HAMP"/>
    <property type="match status" value="1"/>
</dbReference>
<reference evidence="9" key="1">
    <citation type="journal article" date="2019" name="Int. J. Syst. Evol. Microbiol.">
        <title>The Global Catalogue of Microorganisms (GCM) 10K type strain sequencing project: providing services to taxonomists for standard genome sequencing and annotation.</title>
        <authorList>
            <consortium name="The Broad Institute Genomics Platform"/>
            <consortium name="The Broad Institute Genome Sequencing Center for Infectious Disease"/>
            <person name="Wu L."/>
            <person name="Ma J."/>
        </authorList>
    </citation>
    <scope>NUCLEOTIDE SEQUENCE [LARGE SCALE GENOMIC DNA]</scope>
    <source>
        <strain evidence="9">CCUG 56042</strain>
    </source>
</reference>
<keyword evidence="9" id="KW-1185">Reference proteome</keyword>
<dbReference type="Pfam" id="PF00015">
    <property type="entry name" value="MCPsignal"/>
    <property type="match status" value="1"/>
</dbReference>
<evidence type="ECO:0000256" key="4">
    <source>
        <dbReference type="SAM" id="MobiDB-lite"/>
    </source>
</evidence>
<dbReference type="EMBL" id="JBHSMP010000017">
    <property type="protein sequence ID" value="MFC5430146.1"/>
    <property type="molecule type" value="Genomic_DNA"/>
</dbReference>
<dbReference type="SUPFAM" id="SSF58104">
    <property type="entry name" value="Methyl-accepting chemotaxis protein (MCP) signaling domain"/>
    <property type="match status" value="1"/>
</dbReference>
<feature type="transmembrane region" description="Helical" evidence="5">
    <location>
        <begin position="193"/>
        <end position="212"/>
    </location>
</feature>
<feature type="domain" description="Methyl-accepting transducer" evidence="6">
    <location>
        <begin position="271"/>
        <end position="500"/>
    </location>
</feature>
<dbReference type="Proteomes" id="UP001596103">
    <property type="component" value="Unassembled WGS sequence"/>
</dbReference>
<feature type="compositionally biased region" description="Low complexity" evidence="4">
    <location>
        <begin position="538"/>
        <end position="551"/>
    </location>
</feature>
<organism evidence="8 9">
    <name type="scientific">Paraburkholderia denitrificans</name>
    <dbReference type="NCBI Taxonomy" id="694025"/>
    <lineage>
        <taxon>Bacteria</taxon>
        <taxon>Pseudomonadati</taxon>
        <taxon>Pseudomonadota</taxon>
        <taxon>Betaproteobacteria</taxon>
        <taxon>Burkholderiales</taxon>
        <taxon>Burkholderiaceae</taxon>
        <taxon>Paraburkholderia</taxon>
    </lineage>
</organism>
<evidence type="ECO:0000256" key="2">
    <source>
        <dbReference type="ARBA" id="ARBA00029447"/>
    </source>
</evidence>
<evidence type="ECO:0000259" key="7">
    <source>
        <dbReference type="PROSITE" id="PS50885"/>
    </source>
</evidence>
<feature type="compositionally biased region" description="Polar residues" evidence="4">
    <location>
        <begin position="577"/>
        <end position="593"/>
    </location>
</feature>
<keyword evidence="5" id="KW-0472">Membrane</keyword>
<keyword evidence="5" id="KW-0812">Transmembrane</keyword>
<keyword evidence="5" id="KW-1133">Transmembrane helix</keyword>
<dbReference type="RefSeq" id="WP_377712355.1">
    <property type="nucleotide sequence ID" value="NZ_JBHSMP010000017.1"/>
</dbReference>
<evidence type="ECO:0000259" key="6">
    <source>
        <dbReference type="PROSITE" id="PS50111"/>
    </source>
</evidence>
<proteinExistence type="inferred from homology"/>
<dbReference type="Pfam" id="PF12729">
    <property type="entry name" value="4HB_MCP_1"/>
    <property type="match status" value="1"/>
</dbReference>
<dbReference type="InterPro" id="IPR051310">
    <property type="entry name" value="MCP_chemotaxis"/>
</dbReference>
<dbReference type="CDD" id="cd06225">
    <property type="entry name" value="HAMP"/>
    <property type="match status" value="1"/>
</dbReference>
<evidence type="ECO:0000256" key="3">
    <source>
        <dbReference type="PROSITE-ProRule" id="PRU00284"/>
    </source>
</evidence>
<gene>
    <name evidence="8" type="ORF">ACFPTO_15235</name>
</gene>
<evidence type="ECO:0000313" key="8">
    <source>
        <dbReference type="EMBL" id="MFC5430146.1"/>
    </source>
</evidence>
<comment type="similarity">
    <text evidence="2">Belongs to the methyl-accepting chemotaxis (MCP) protein family.</text>
</comment>
<feature type="domain" description="HAMP" evidence="7">
    <location>
        <begin position="214"/>
        <end position="266"/>
    </location>
</feature>
<dbReference type="CDD" id="cd11386">
    <property type="entry name" value="MCP_signal"/>
    <property type="match status" value="1"/>
</dbReference>